<feature type="compositionally biased region" description="Polar residues" evidence="1">
    <location>
        <begin position="27"/>
        <end position="62"/>
    </location>
</feature>
<dbReference type="EMBL" id="CP116968">
    <property type="protein sequence ID" value="WNM62644.1"/>
    <property type="molecule type" value="Genomic_DNA"/>
</dbReference>
<protein>
    <submittedName>
        <fullName evidence="3">Uncharacterized protein</fullName>
    </submittedName>
</protein>
<evidence type="ECO:0000256" key="2">
    <source>
        <dbReference type="SAM" id="SignalP"/>
    </source>
</evidence>
<feature type="region of interest" description="Disordered" evidence="1">
    <location>
        <begin position="27"/>
        <end position="115"/>
    </location>
</feature>
<evidence type="ECO:0000313" key="4">
    <source>
        <dbReference type="Proteomes" id="UP001302494"/>
    </source>
</evidence>
<organism evidence="3 4">
    <name type="scientific">Candidatus Nitrospira neomarina</name>
    <dbReference type="NCBI Taxonomy" id="3020899"/>
    <lineage>
        <taxon>Bacteria</taxon>
        <taxon>Pseudomonadati</taxon>
        <taxon>Nitrospirota</taxon>
        <taxon>Nitrospiria</taxon>
        <taxon>Nitrospirales</taxon>
        <taxon>Nitrospiraceae</taxon>
        <taxon>Nitrospira</taxon>
    </lineage>
</organism>
<dbReference type="Proteomes" id="UP001302494">
    <property type="component" value="Chromosome"/>
</dbReference>
<feature type="compositionally biased region" description="Basic and acidic residues" evidence="1">
    <location>
        <begin position="100"/>
        <end position="115"/>
    </location>
</feature>
<sequence length="115" mass="12352">MKKIMTMVGFSAFLVLSSVGVFAEQSNMNRQGDQSNDPAMQNKQHMGSSIESKSPSSQNTEPFESEEQKAARPGGVGEEGSSFGSPSSLPPGETSPGYTGEDKKAEEMEKRRQGM</sequence>
<evidence type="ECO:0000313" key="3">
    <source>
        <dbReference type="EMBL" id="WNM62644.1"/>
    </source>
</evidence>
<dbReference type="AlphaFoldDB" id="A0AA96GRB7"/>
<feature type="compositionally biased region" description="Low complexity" evidence="1">
    <location>
        <begin position="79"/>
        <end position="92"/>
    </location>
</feature>
<keyword evidence="2" id="KW-0732">Signal</keyword>
<reference evidence="3 4" key="1">
    <citation type="submission" date="2023-01" db="EMBL/GenBank/DDBJ databases">
        <title>Cultivation and genomic characterization of new, ubiquitous marine nitrite-oxidizing bacteria from the Nitrospirales.</title>
        <authorList>
            <person name="Mueller A.J."/>
            <person name="Daebeler A."/>
            <person name="Herbold C.W."/>
            <person name="Kirkegaard R.H."/>
            <person name="Daims H."/>
        </authorList>
    </citation>
    <scope>NUCLEOTIDE SEQUENCE [LARGE SCALE GENOMIC DNA]</scope>
    <source>
        <strain evidence="3 4">DK</strain>
    </source>
</reference>
<gene>
    <name evidence="3" type="ORF">PQG83_02540</name>
</gene>
<evidence type="ECO:0000256" key="1">
    <source>
        <dbReference type="SAM" id="MobiDB-lite"/>
    </source>
</evidence>
<feature type="chain" id="PRO_5041681251" evidence="2">
    <location>
        <begin position="24"/>
        <end position="115"/>
    </location>
</feature>
<keyword evidence="4" id="KW-1185">Reference proteome</keyword>
<dbReference type="KEGG" id="nneo:PQG83_02540"/>
<proteinExistence type="predicted"/>
<accession>A0AA96GRB7</accession>
<name>A0AA96GRB7_9BACT</name>
<dbReference type="RefSeq" id="WP_312746434.1">
    <property type="nucleotide sequence ID" value="NZ_CP116968.1"/>
</dbReference>
<feature type="signal peptide" evidence="2">
    <location>
        <begin position="1"/>
        <end position="23"/>
    </location>
</feature>